<name>A0A915C125_PARUN</name>
<dbReference type="Proteomes" id="UP000887569">
    <property type="component" value="Unplaced"/>
</dbReference>
<accession>A0A915C125</accession>
<dbReference type="AlphaFoldDB" id="A0A915C125"/>
<reference evidence="4" key="1">
    <citation type="submission" date="2022-11" db="UniProtKB">
        <authorList>
            <consortium name="WormBaseParasite"/>
        </authorList>
    </citation>
    <scope>IDENTIFICATION</scope>
</reference>
<organism evidence="3 4">
    <name type="scientific">Parascaris univalens</name>
    <name type="common">Nematode worm</name>
    <dbReference type="NCBI Taxonomy" id="6257"/>
    <lineage>
        <taxon>Eukaryota</taxon>
        <taxon>Metazoa</taxon>
        <taxon>Ecdysozoa</taxon>
        <taxon>Nematoda</taxon>
        <taxon>Chromadorea</taxon>
        <taxon>Rhabditida</taxon>
        <taxon>Spirurina</taxon>
        <taxon>Ascaridomorpha</taxon>
        <taxon>Ascaridoidea</taxon>
        <taxon>Ascarididae</taxon>
        <taxon>Parascaris</taxon>
    </lineage>
</organism>
<keyword evidence="3" id="KW-1185">Reference proteome</keyword>
<keyword evidence="2" id="KW-0812">Transmembrane</keyword>
<feature type="region of interest" description="Disordered" evidence="1">
    <location>
        <begin position="1"/>
        <end position="23"/>
    </location>
</feature>
<evidence type="ECO:0000313" key="4">
    <source>
        <dbReference type="WBParaSite" id="PgR077_g014_t01"/>
    </source>
</evidence>
<evidence type="ECO:0000256" key="1">
    <source>
        <dbReference type="SAM" id="MobiDB-lite"/>
    </source>
</evidence>
<evidence type="ECO:0000313" key="3">
    <source>
        <dbReference type="Proteomes" id="UP000887569"/>
    </source>
</evidence>
<evidence type="ECO:0000256" key="2">
    <source>
        <dbReference type="SAM" id="Phobius"/>
    </source>
</evidence>
<keyword evidence="2" id="KW-1133">Transmembrane helix</keyword>
<protein>
    <submittedName>
        <fullName evidence="4">Uncharacterized protein</fullName>
    </submittedName>
</protein>
<proteinExistence type="predicted"/>
<keyword evidence="2" id="KW-0472">Membrane</keyword>
<dbReference type="WBParaSite" id="PgR077_g014_t01">
    <property type="protein sequence ID" value="PgR077_g014_t01"/>
    <property type="gene ID" value="PgR077_g014"/>
</dbReference>
<sequence>MMGTGQTNRLRRSPRPVPKTSFNGATSLTYISWFVWWFDGGSDGGAGPQAWIDGKDAVVTRAYAAKAFGRGCVAVD</sequence>
<feature type="transmembrane region" description="Helical" evidence="2">
    <location>
        <begin position="21"/>
        <end position="38"/>
    </location>
</feature>